<reference evidence="3" key="1">
    <citation type="submission" date="2016-04" db="EMBL/GenBank/DDBJ databases">
        <authorList>
            <person name="Evans L.H."/>
            <person name="Alamgir A."/>
            <person name="Owens N."/>
            <person name="Weber N.D."/>
            <person name="Virtaneva K."/>
            <person name="Barbian K."/>
            <person name="Babar A."/>
            <person name="Rosenke K."/>
        </authorList>
    </citation>
    <scope>NUCLEOTIDE SEQUENCE</scope>
    <source>
        <strain evidence="3">86</strain>
    </source>
</reference>
<dbReference type="PANTHER" id="PTHR21021">
    <property type="entry name" value="GAF/PUTATIVE CYTOSKELETAL PROTEIN"/>
    <property type="match status" value="1"/>
</dbReference>
<dbReference type="InterPro" id="IPR003018">
    <property type="entry name" value="GAF"/>
</dbReference>
<proteinExistence type="inferred from homology"/>
<comment type="similarity">
    <text evidence="1">Belongs to the free Met sulfoxide reductase family.</text>
</comment>
<dbReference type="PANTHER" id="PTHR21021:SF15">
    <property type="entry name" value="FREE METHIONINE-R-SULFOXIDE REDUCTASE"/>
    <property type="match status" value="1"/>
</dbReference>
<organism evidence="3">
    <name type="scientific">uncultured Alphaproteobacteria bacterium</name>
    <dbReference type="NCBI Taxonomy" id="91750"/>
    <lineage>
        <taxon>Bacteria</taxon>
        <taxon>Pseudomonadati</taxon>
        <taxon>Pseudomonadota</taxon>
        <taxon>Alphaproteobacteria</taxon>
        <taxon>environmental samples</taxon>
    </lineage>
</organism>
<dbReference type="InterPro" id="IPR051330">
    <property type="entry name" value="Phosphatase_reg/MetRdx"/>
</dbReference>
<dbReference type="AlphaFoldDB" id="A0A212JM54"/>
<dbReference type="GO" id="GO:0005829">
    <property type="term" value="C:cytosol"/>
    <property type="evidence" value="ECO:0007669"/>
    <property type="project" value="TreeGrafter"/>
</dbReference>
<dbReference type="GO" id="GO:0033745">
    <property type="term" value="F:L-methionine-(R)-S-oxide reductase activity"/>
    <property type="evidence" value="ECO:0007669"/>
    <property type="project" value="TreeGrafter"/>
</dbReference>
<dbReference type="SUPFAM" id="SSF55781">
    <property type="entry name" value="GAF domain-like"/>
    <property type="match status" value="1"/>
</dbReference>
<dbReference type="Pfam" id="PF13185">
    <property type="entry name" value="GAF_2"/>
    <property type="match status" value="1"/>
</dbReference>
<dbReference type="InterPro" id="IPR029016">
    <property type="entry name" value="GAF-like_dom_sf"/>
</dbReference>
<accession>A0A212JM54</accession>
<dbReference type="Gene3D" id="3.30.450.40">
    <property type="match status" value="1"/>
</dbReference>
<feature type="domain" description="GAF" evidence="2">
    <location>
        <begin position="50"/>
        <end position="156"/>
    </location>
</feature>
<dbReference type="EMBL" id="FLUO01000001">
    <property type="protein sequence ID" value="SBW00524.1"/>
    <property type="molecule type" value="Genomic_DNA"/>
</dbReference>
<dbReference type="FunFam" id="3.30.450.40:FF:000008">
    <property type="entry name" value="GAF domain-containing proteins"/>
    <property type="match status" value="1"/>
</dbReference>
<evidence type="ECO:0000256" key="1">
    <source>
        <dbReference type="ARBA" id="ARBA00038454"/>
    </source>
</evidence>
<evidence type="ECO:0000313" key="3">
    <source>
        <dbReference type="EMBL" id="SBW00524.1"/>
    </source>
</evidence>
<sequence>MTETLTLPEAAGKAETYAALLPQVEAVIAGEDDPIANLANVAAMLKAAFGFHWVGFYRAVEPETLVLGPFQGPLACTRIPFARGVCGAAARGRETVVVPDVDAYPGHIACSSLSRSEIVVPLVAGGATRLVLDVDAAEADAFDETDRVGLEAVVALLKARHW</sequence>
<protein>
    <submittedName>
        <fullName evidence="3">GAF domain-containing protein A</fullName>
    </submittedName>
</protein>
<gene>
    <name evidence="3" type="primary">gafA</name>
    <name evidence="3" type="ORF">KL86APRO_11307</name>
</gene>
<evidence type="ECO:0000259" key="2">
    <source>
        <dbReference type="Pfam" id="PF13185"/>
    </source>
</evidence>
<name>A0A212JM54_9PROT</name>